<name>A0A938WV08_9BACT</name>
<reference evidence="2" key="1">
    <citation type="submission" date="2020-08" db="EMBL/GenBank/DDBJ databases">
        <authorList>
            <person name="Cejkova D."/>
            <person name="Kubasova T."/>
            <person name="Jahodarova E."/>
            <person name="Rychlik I."/>
        </authorList>
    </citation>
    <scope>NUCLEOTIDE SEQUENCE</scope>
    <source>
        <strain evidence="2">An824</strain>
    </source>
</reference>
<feature type="chain" id="PRO_5037697159" evidence="1">
    <location>
        <begin position="19"/>
        <end position="281"/>
    </location>
</feature>
<gene>
    <name evidence="2" type="ORF">H6A34_12385</name>
</gene>
<accession>A0A938WV08</accession>
<comment type="caution">
    <text evidence="2">The sequence shown here is derived from an EMBL/GenBank/DDBJ whole genome shotgun (WGS) entry which is preliminary data.</text>
</comment>
<keyword evidence="3" id="KW-1185">Reference proteome</keyword>
<feature type="signal peptide" evidence="1">
    <location>
        <begin position="1"/>
        <end position="18"/>
    </location>
</feature>
<dbReference type="NCBIfam" id="TIGR01200">
    <property type="entry name" value="GLPGLI"/>
    <property type="match status" value="1"/>
</dbReference>
<dbReference type="EMBL" id="JACJJG010000110">
    <property type="protein sequence ID" value="MBM6674669.1"/>
    <property type="molecule type" value="Genomic_DNA"/>
</dbReference>
<protein>
    <submittedName>
        <fullName evidence="2">GLPGLI family protein</fullName>
    </submittedName>
</protein>
<evidence type="ECO:0000313" key="2">
    <source>
        <dbReference type="EMBL" id="MBM6674669.1"/>
    </source>
</evidence>
<dbReference type="Proteomes" id="UP000706891">
    <property type="component" value="Unassembled WGS sequence"/>
</dbReference>
<dbReference type="AlphaFoldDB" id="A0A938WV08"/>
<reference evidence="2" key="2">
    <citation type="journal article" date="2021" name="Sci. Rep.">
        <title>The distribution of antibiotic resistance genes in chicken gut microbiota commensals.</title>
        <authorList>
            <person name="Juricova H."/>
            <person name="Matiasovicova J."/>
            <person name="Kubasova T."/>
            <person name="Cejkova D."/>
            <person name="Rychlik I."/>
        </authorList>
    </citation>
    <scope>NUCLEOTIDE SEQUENCE</scope>
    <source>
        <strain evidence="2">An824</strain>
    </source>
</reference>
<dbReference type="InterPro" id="IPR005901">
    <property type="entry name" value="GLPGLI"/>
</dbReference>
<sequence length="281" mass="31979">MKKFLFALLAFMPLVADAQVIMGGNLPPLELIKKTVYDSARVKVYYDYAYRPDSTNTDKWKKGQVLLLVGSRYTGCYDYYSMRTDSLNDAWCREKRPSLEAANAMLQVLKNRKYEYPLVIDNTKNKVTARFDKLKTVQYTQTLEPLAWTLAAGDSTIAGVRCKKATCRMGGRDWVAWYSEEYNMPFGPYLFRGLPGLIFAVSDTGNNYVFTLNGLETDAVPAPIYLHKDNDVLKLSREKAWRAYRNAVENPVAALTMTNPSIILPEGTTNDKRPYNPIELE</sequence>
<dbReference type="RefSeq" id="WP_205105774.1">
    <property type="nucleotide sequence ID" value="NZ_JACJJG010000110.1"/>
</dbReference>
<evidence type="ECO:0000313" key="3">
    <source>
        <dbReference type="Proteomes" id="UP000706891"/>
    </source>
</evidence>
<proteinExistence type="predicted"/>
<organism evidence="2 3">
    <name type="scientific">Marseilla massiliensis</name>
    <dbReference type="NCBI Taxonomy" id="1841864"/>
    <lineage>
        <taxon>Bacteria</taxon>
        <taxon>Pseudomonadati</taxon>
        <taxon>Bacteroidota</taxon>
        <taxon>Bacteroidia</taxon>
        <taxon>Bacteroidales</taxon>
        <taxon>Prevotellaceae</taxon>
        <taxon>Marseilla</taxon>
    </lineage>
</organism>
<keyword evidence="1" id="KW-0732">Signal</keyword>
<evidence type="ECO:0000256" key="1">
    <source>
        <dbReference type="SAM" id="SignalP"/>
    </source>
</evidence>